<organism evidence="3 4">
    <name type="scientific">Algoriphagus machipongonensis</name>
    <dbReference type="NCBI Taxonomy" id="388413"/>
    <lineage>
        <taxon>Bacteria</taxon>
        <taxon>Pseudomonadati</taxon>
        <taxon>Bacteroidota</taxon>
        <taxon>Cytophagia</taxon>
        <taxon>Cytophagales</taxon>
        <taxon>Cyclobacteriaceae</taxon>
        <taxon>Algoriphagus</taxon>
    </lineage>
</organism>
<dbReference type="GO" id="GO:0016881">
    <property type="term" value="F:acid-amino acid ligase activity"/>
    <property type="evidence" value="ECO:0007669"/>
    <property type="project" value="TreeGrafter"/>
</dbReference>
<feature type="domain" description="GH3 C-terminal" evidence="2">
    <location>
        <begin position="394"/>
        <end position="498"/>
    </location>
</feature>
<keyword evidence="4" id="KW-1185">Reference proteome</keyword>
<protein>
    <submittedName>
        <fullName evidence="3">Plant auxin-regulated protein</fullName>
    </submittedName>
</protein>
<evidence type="ECO:0000313" key="4">
    <source>
        <dbReference type="Proteomes" id="UP000003919"/>
    </source>
</evidence>
<evidence type="ECO:0000259" key="1">
    <source>
        <dbReference type="Pfam" id="PF23571"/>
    </source>
</evidence>
<dbReference type="InterPro" id="IPR055377">
    <property type="entry name" value="GH3_M"/>
</dbReference>
<dbReference type="Proteomes" id="UP000003919">
    <property type="component" value="Unassembled WGS sequence"/>
</dbReference>
<sequence>MAIISTLLKRGIRLRESLEQEYSSPLELQKDTLKKLLIKARHTEIASKYDFSAILRGFKLGDNEFYNRYKTQVPIYDYNKIHAEWWYLLQEGRSNVTWPGEVRYFALSSGTSGATSKFIPITTDMVRAIRKTGVRQILSLSKYELPGSLFTKGILMLGGSTDLEFNGTYFSGDLSGITTGRLPIWFQRFYKPGKKISRNKNWSEKLDQIVKNAPKWDIGIIVGVPAWLQILIEKIIEEYQVDNIHEIWPNLKIFVHGGVSFEPYKKGFEKLLGKPMIYIETYLASEGFLAFQALPNRKSMRLVLNNGIFHEFVPFKDENFDEEGNIKDNAQTLKIDEIQEGVDYALLISTCAGAWRYLIGDVVRFVSKEESEIIITGRTKHYLSLCGEHLSVDNMNKGVELAAEDLNVNVREFTVLGVPYGSLFAHYWFIGSDEKIDEDLFKEKLDQHLKELNDDYAVERKHALKQVKLKVLPAAEFYGWMKSIGKEGGQNKFPRVLKGERSQSWLDYLKEKGFEV</sequence>
<accession>A3I3D4</accession>
<feature type="domain" description="GH3 middle" evidence="1">
    <location>
        <begin position="303"/>
        <end position="367"/>
    </location>
</feature>
<dbReference type="OrthoDB" id="5678283at2"/>
<gene>
    <name evidence="3" type="ORF">ALPR1_13729</name>
</gene>
<reference evidence="3 4" key="1">
    <citation type="journal article" date="2011" name="J. Bacteriol.">
        <title>Complete genome sequence of Algoriphagus sp. PR1, bacterial prey of a colony-forming choanoflagellate.</title>
        <authorList>
            <person name="Alegado R.A."/>
            <person name="Ferriera S."/>
            <person name="Nusbaum C."/>
            <person name="Young S.K."/>
            <person name="Zeng Q."/>
            <person name="Imamovic A."/>
            <person name="Fairclough S.R."/>
            <person name="King N."/>
        </authorList>
    </citation>
    <scope>NUCLEOTIDE SEQUENCE [LARGE SCALE GENOMIC DNA]</scope>
    <source>
        <strain evidence="3 4">PR1</strain>
    </source>
</reference>
<proteinExistence type="predicted"/>
<comment type="caution">
    <text evidence="3">The sequence shown here is derived from an EMBL/GenBank/DDBJ whole genome shotgun (WGS) entry which is preliminary data.</text>
</comment>
<dbReference type="AlphaFoldDB" id="A3I3D4"/>
<dbReference type="STRING" id="388413.ALPR1_13729"/>
<dbReference type="PANTHER" id="PTHR31901:SF9">
    <property type="entry name" value="GH3 DOMAIN-CONTAINING PROTEIN"/>
    <property type="match status" value="1"/>
</dbReference>
<dbReference type="eggNOG" id="COG0318">
    <property type="taxonomic scope" value="Bacteria"/>
</dbReference>
<dbReference type="InterPro" id="IPR055378">
    <property type="entry name" value="GH3_C"/>
</dbReference>
<dbReference type="RefSeq" id="WP_008201325.1">
    <property type="nucleotide sequence ID" value="NZ_CM001023.1"/>
</dbReference>
<dbReference type="Pfam" id="PF23571">
    <property type="entry name" value="GH3_M"/>
    <property type="match status" value="1"/>
</dbReference>
<evidence type="ECO:0000259" key="2">
    <source>
        <dbReference type="Pfam" id="PF23572"/>
    </source>
</evidence>
<name>A3I3D4_9BACT</name>
<dbReference type="InterPro" id="IPR004993">
    <property type="entry name" value="GH3"/>
</dbReference>
<dbReference type="GO" id="GO:0005737">
    <property type="term" value="C:cytoplasm"/>
    <property type="evidence" value="ECO:0007669"/>
    <property type="project" value="TreeGrafter"/>
</dbReference>
<dbReference type="Pfam" id="PF03321">
    <property type="entry name" value="GH3"/>
    <property type="match status" value="2"/>
</dbReference>
<evidence type="ECO:0000313" key="3">
    <source>
        <dbReference type="EMBL" id="EAZ79071.1"/>
    </source>
</evidence>
<dbReference type="PANTHER" id="PTHR31901">
    <property type="entry name" value="GH3 DOMAIN-CONTAINING PROTEIN"/>
    <property type="match status" value="1"/>
</dbReference>
<dbReference type="EMBL" id="AAXU02000001">
    <property type="protein sequence ID" value="EAZ79071.1"/>
    <property type="molecule type" value="Genomic_DNA"/>
</dbReference>
<dbReference type="HOGENOM" id="CLU_016249_4_0_10"/>
<dbReference type="Pfam" id="PF23572">
    <property type="entry name" value="GH3_C"/>
    <property type="match status" value="1"/>
</dbReference>